<reference evidence="2 3" key="1">
    <citation type="submission" date="2022-03" db="EMBL/GenBank/DDBJ databases">
        <title>Parabacteroides sp. nov. isolated from swine feces.</title>
        <authorList>
            <person name="Bak J.E."/>
        </authorList>
    </citation>
    <scope>NUCLEOTIDE SEQUENCE [LARGE SCALE GENOMIC DNA]</scope>
    <source>
        <strain evidence="2 3">AGMB00274</strain>
    </source>
</reference>
<dbReference type="Proteomes" id="UP001165444">
    <property type="component" value="Unassembled WGS sequence"/>
</dbReference>
<evidence type="ECO:0000313" key="3">
    <source>
        <dbReference type="Proteomes" id="UP001165444"/>
    </source>
</evidence>
<dbReference type="EMBL" id="JAKZMM010000042">
    <property type="protein sequence ID" value="MCJ2381764.1"/>
    <property type="molecule type" value="Genomic_DNA"/>
</dbReference>
<keyword evidence="3" id="KW-1185">Reference proteome</keyword>
<gene>
    <name evidence="2" type="ORF">MUN53_14320</name>
</gene>
<organism evidence="2 3">
    <name type="scientific">Parabacteroides faecalis</name>
    <dbReference type="NCBI Taxonomy" id="2924040"/>
    <lineage>
        <taxon>Bacteria</taxon>
        <taxon>Pseudomonadati</taxon>
        <taxon>Bacteroidota</taxon>
        <taxon>Bacteroidia</taxon>
        <taxon>Bacteroidales</taxon>
        <taxon>Tannerellaceae</taxon>
        <taxon>Parabacteroides</taxon>
    </lineage>
</organism>
<feature type="region of interest" description="Disordered" evidence="1">
    <location>
        <begin position="1"/>
        <end position="21"/>
    </location>
</feature>
<feature type="compositionally biased region" description="Low complexity" evidence="1">
    <location>
        <begin position="1"/>
        <end position="18"/>
    </location>
</feature>
<accession>A0ABT0C422</accession>
<comment type="caution">
    <text evidence="2">The sequence shown here is derived from an EMBL/GenBank/DDBJ whole genome shotgun (WGS) entry which is preliminary data.</text>
</comment>
<name>A0ABT0C422_9BACT</name>
<dbReference type="RefSeq" id="WP_243326145.1">
    <property type="nucleotide sequence ID" value="NZ_JAKZMM010000042.1"/>
</dbReference>
<evidence type="ECO:0000313" key="2">
    <source>
        <dbReference type="EMBL" id="MCJ2381764.1"/>
    </source>
</evidence>
<protein>
    <submittedName>
        <fullName evidence="2">Structural protein P5</fullName>
    </submittedName>
</protein>
<evidence type="ECO:0000256" key="1">
    <source>
        <dbReference type="SAM" id="MobiDB-lite"/>
    </source>
</evidence>
<sequence length="134" mass="15467">MANKPRGYRNNNPGNIRINGDKFQGEVIPSRDKEFKQFESMAYGYRAIFKILRNYQVNYKLNTIRQMIGRWAPENENDTGNYISVVSDRSGIPADDPIRTDNREMMIRIVAAMSKVENGQEADMCDVIDGWELL</sequence>
<proteinExistence type="predicted"/>